<evidence type="ECO:0000313" key="8">
    <source>
        <dbReference type="EMBL" id="MFD1002236.1"/>
    </source>
</evidence>
<dbReference type="Pfam" id="PF00254">
    <property type="entry name" value="FKBP_C"/>
    <property type="match status" value="2"/>
</dbReference>
<evidence type="ECO:0000256" key="4">
    <source>
        <dbReference type="ARBA" id="ARBA00023235"/>
    </source>
</evidence>
<dbReference type="PROSITE" id="PS50059">
    <property type="entry name" value="FKBP_PPIASE"/>
    <property type="match status" value="2"/>
</dbReference>
<gene>
    <name evidence="8" type="ORF">ACFQ21_23125</name>
</gene>
<dbReference type="InterPro" id="IPR001179">
    <property type="entry name" value="PPIase_FKBP_dom"/>
</dbReference>
<dbReference type="GO" id="GO:0003755">
    <property type="term" value="F:peptidyl-prolyl cis-trans isomerase activity"/>
    <property type="evidence" value="ECO:0007669"/>
    <property type="project" value="UniProtKB-EC"/>
</dbReference>
<evidence type="ECO:0000313" key="9">
    <source>
        <dbReference type="Proteomes" id="UP001597112"/>
    </source>
</evidence>
<comment type="catalytic activity">
    <reaction evidence="1 5 6">
        <text>[protein]-peptidylproline (omega=180) = [protein]-peptidylproline (omega=0)</text>
        <dbReference type="Rhea" id="RHEA:16237"/>
        <dbReference type="Rhea" id="RHEA-COMP:10747"/>
        <dbReference type="Rhea" id="RHEA-COMP:10748"/>
        <dbReference type="ChEBI" id="CHEBI:83833"/>
        <dbReference type="ChEBI" id="CHEBI:83834"/>
        <dbReference type="EC" id="5.2.1.8"/>
    </reaction>
</comment>
<dbReference type="Proteomes" id="UP001597112">
    <property type="component" value="Unassembled WGS sequence"/>
</dbReference>
<protein>
    <recommendedName>
        <fullName evidence="6">Peptidyl-prolyl cis-trans isomerase</fullName>
        <ecNumber evidence="6">5.2.1.8</ecNumber>
    </recommendedName>
</protein>
<dbReference type="SUPFAM" id="SSF54534">
    <property type="entry name" value="FKBP-like"/>
    <property type="match status" value="2"/>
</dbReference>
<dbReference type="InterPro" id="IPR046357">
    <property type="entry name" value="PPIase_dom_sf"/>
</dbReference>
<dbReference type="PANTHER" id="PTHR43811">
    <property type="entry name" value="FKBP-TYPE PEPTIDYL-PROLYL CIS-TRANS ISOMERASE FKPA"/>
    <property type="match status" value="1"/>
</dbReference>
<accession>A0ABW3K9W1</accession>
<evidence type="ECO:0000256" key="6">
    <source>
        <dbReference type="RuleBase" id="RU003915"/>
    </source>
</evidence>
<organism evidence="8 9">
    <name type="scientific">Ohtaekwangia kribbensis</name>
    <dbReference type="NCBI Taxonomy" id="688913"/>
    <lineage>
        <taxon>Bacteria</taxon>
        <taxon>Pseudomonadati</taxon>
        <taxon>Bacteroidota</taxon>
        <taxon>Cytophagia</taxon>
        <taxon>Cytophagales</taxon>
        <taxon>Fulvivirgaceae</taxon>
        <taxon>Ohtaekwangia</taxon>
    </lineage>
</organism>
<dbReference type="RefSeq" id="WP_377583144.1">
    <property type="nucleotide sequence ID" value="NZ_JBHTKA010000008.1"/>
</dbReference>
<keyword evidence="3 5" id="KW-0697">Rotamase</keyword>
<reference evidence="9" key="1">
    <citation type="journal article" date="2019" name="Int. J. Syst. Evol. Microbiol.">
        <title>The Global Catalogue of Microorganisms (GCM) 10K type strain sequencing project: providing services to taxonomists for standard genome sequencing and annotation.</title>
        <authorList>
            <consortium name="The Broad Institute Genomics Platform"/>
            <consortium name="The Broad Institute Genome Sequencing Center for Infectious Disease"/>
            <person name="Wu L."/>
            <person name="Ma J."/>
        </authorList>
    </citation>
    <scope>NUCLEOTIDE SEQUENCE [LARGE SCALE GENOMIC DNA]</scope>
    <source>
        <strain evidence="9">CCUG 58938</strain>
    </source>
</reference>
<evidence type="ECO:0000259" key="7">
    <source>
        <dbReference type="PROSITE" id="PS50059"/>
    </source>
</evidence>
<name>A0ABW3K9W1_9BACT</name>
<comment type="similarity">
    <text evidence="2 6">Belongs to the FKBP-type PPIase family.</text>
</comment>
<comment type="caution">
    <text evidence="8">The sequence shown here is derived from an EMBL/GenBank/DDBJ whole genome shotgun (WGS) entry which is preliminary data.</text>
</comment>
<dbReference type="EC" id="5.2.1.8" evidence="6"/>
<evidence type="ECO:0000256" key="5">
    <source>
        <dbReference type="PROSITE-ProRule" id="PRU00277"/>
    </source>
</evidence>
<dbReference type="PANTHER" id="PTHR43811:SF23">
    <property type="entry name" value="FKBP-TYPE 22 KDA PEPTIDYL-PROLYL CIS-TRANS ISOMERASE"/>
    <property type="match status" value="1"/>
</dbReference>
<keyword evidence="9" id="KW-1185">Reference proteome</keyword>
<feature type="domain" description="PPIase FKBP-type" evidence="7">
    <location>
        <begin position="78"/>
        <end position="159"/>
    </location>
</feature>
<evidence type="ECO:0000256" key="1">
    <source>
        <dbReference type="ARBA" id="ARBA00000971"/>
    </source>
</evidence>
<dbReference type="Gene3D" id="3.10.50.40">
    <property type="match status" value="2"/>
</dbReference>
<evidence type="ECO:0000256" key="2">
    <source>
        <dbReference type="ARBA" id="ARBA00006577"/>
    </source>
</evidence>
<keyword evidence="4 5" id="KW-0413">Isomerase</keyword>
<feature type="domain" description="PPIase FKBP-type" evidence="7">
    <location>
        <begin position="246"/>
        <end position="304"/>
    </location>
</feature>
<evidence type="ECO:0000256" key="3">
    <source>
        <dbReference type="ARBA" id="ARBA00023110"/>
    </source>
</evidence>
<dbReference type="EMBL" id="JBHTKA010000008">
    <property type="protein sequence ID" value="MFD1002236.1"/>
    <property type="molecule type" value="Genomic_DNA"/>
</dbReference>
<sequence>MNSVRRLISAALIAAVFVFNGCIDSPDDIEDPNVQLQKDVAAIDSYLTSNFIGALKDPSGIRIEITKLGNKLPARTVNSTVDVDYVGKFFPDGAVFDQGNVTGTLKSYITGWQIALTKLPVGTQARLYVPSGWAYGTTAQNGIPANSILQFDVEFNSSALSESEKNLMKTDTTAISKYIKDNNITNVVKDTTGISYVITQQGSGPAITWFAKVNFKITYRLLANPTNVVASVTQTPSESFHSRPVDFIQGIMIALQKMTEGGKATVYIPSGLGFGANGATDSNGSQVIGSNANLIVDLEVLDVQ</sequence>
<proteinExistence type="inferred from homology"/>